<dbReference type="InterPro" id="IPR008269">
    <property type="entry name" value="Lon_proteolytic"/>
</dbReference>
<proteinExistence type="inferred from homology"/>
<comment type="function">
    <text evidence="15">ATP-dependent serine protease that mediates the selective degradation of mutant and abnormal proteins as well as certain short-lived regulatory proteins. Degrades polypeptides processively.</text>
</comment>
<dbReference type="GO" id="GO:0005524">
    <property type="term" value="F:ATP binding"/>
    <property type="evidence" value="ECO:0007669"/>
    <property type="project" value="UniProtKB-UniRule"/>
</dbReference>
<dbReference type="InterPro" id="IPR000523">
    <property type="entry name" value="Mg_chelatse_chII-like_cat_dom"/>
</dbReference>
<dbReference type="SUPFAM" id="SSF54211">
    <property type="entry name" value="Ribosomal protein S5 domain 2-like"/>
    <property type="match status" value="1"/>
</dbReference>
<keyword evidence="10 15" id="KW-0067">ATP-binding</keyword>
<dbReference type="InterPro" id="IPR003593">
    <property type="entry name" value="AAA+_ATPase"/>
</dbReference>
<dbReference type="PROSITE" id="PS50045">
    <property type="entry name" value="SIGMA54_INTERACT_4"/>
    <property type="match status" value="1"/>
</dbReference>
<dbReference type="Pfam" id="PF20436">
    <property type="entry name" value="LonB_AAA-LID"/>
    <property type="match status" value="1"/>
</dbReference>
<dbReference type="PRINTS" id="PR00830">
    <property type="entry name" value="ENDOLAPTASE"/>
</dbReference>
<evidence type="ECO:0000256" key="4">
    <source>
        <dbReference type="ARBA" id="ARBA00022475"/>
    </source>
</evidence>
<protein>
    <recommendedName>
        <fullName evidence="3 15">Archaeal Lon protease</fullName>
        <ecNumber evidence="15">3.4.21.-</ecNumber>
    </recommendedName>
    <alternativeName>
        <fullName evidence="15">ATP-dependent protease La homolog</fullName>
    </alternativeName>
</protein>
<dbReference type="InterPro" id="IPR004663">
    <property type="entry name" value="Lon_arc"/>
</dbReference>
<name>A0A0H4TBU0_9EURY</name>
<dbReference type="SUPFAM" id="SSF52540">
    <property type="entry name" value="P-loop containing nucleoside triphosphate hydrolases"/>
    <property type="match status" value="1"/>
</dbReference>
<comment type="subunit">
    <text evidence="13 15">Homohexamer. Organized in a ring with a central cavity.</text>
</comment>
<dbReference type="SMART" id="SM00382">
    <property type="entry name" value="AAA"/>
    <property type="match status" value="1"/>
</dbReference>
<dbReference type="Gene3D" id="3.30.230.10">
    <property type="match status" value="1"/>
</dbReference>
<dbReference type="Gene3D" id="3.40.50.300">
    <property type="entry name" value="P-loop containing nucleotide triphosphate hydrolases"/>
    <property type="match status" value="2"/>
</dbReference>
<reference evidence="18" key="1">
    <citation type="journal article" date="2015" name="ISME J.">
        <title>Aquifer environment selects for microbial species cohorts in sediment and groundwater.</title>
        <authorList>
            <person name="Hug L.A."/>
            <person name="Thomas B.C."/>
            <person name="Brown C.T."/>
            <person name="Frischkorn K.R."/>
            <person name="Williams K.H."/>
            <person name="Tringe S.G."/>
            <person name="Banfield J.F."/>
        </authorList>
    </citation>
    <scope>NUCLEOTIDE SEQUENCE</scope>
</reference>
<dbReference type="GO" id="GO:0030163">
    <property type="term" value="P:protein catabolic process"/>
    <property type="evidence" value="ECO:0007669"/>
    <property type="project" value="UniProtKB-UniRule"/>
</dbReference>
<dbReference type="NCBIfam" id="TIGR00764">
    <property type="entry name" value="lon_rel"/>
    <property type="match status" value="1"/>
</dbReference>
<keyword evidence="11 15" id="KW-1133">Transmembrane helix</keyword>
<comment type="similarity">
    <text evidence="2 15">Belongs to the peptidase S16 family. Archaeal LonB subfamily.</text>
</comment>
<organism evidence="18">
    <name type="scientific">uncultured euryarchaeote Rifle_16ft_4_minimus_39</name>
    <dbReference type="NCBI Taxonomy" id="1665197"/>
    <lineage>
        <taxon>Archaea</taxon>
        <taxon>Methanobacteriati</taxon>
        <taxon>Methanobacteriota</taxon>
        <taxon>environmental samples</taxon>
    </lineage>
</organism>
<dbReference type="Pfam" id="PF05362">
    <property type="entry name" value="Lon_C"/>
    <property type="match status" value="1"/>
</dbReference>
<comment type="subcellular location">
    <subcellularLocation>
        <location evidence="1 15">Cell membrane</location>
        <topology evidence="1 15">Multi-pass membrane protein</topology>
    </subcellularLocation>
</comment>
<feature type="active site" evidence="14">
    <location>
        <position position="602"/>
    </location>
</feature>
<dbReference type="InterPro" id="IPR027065">
    <property type="entry name" value="Lon_Prtase"/>
</dbReference>
<dbReference type="GO" id="GO:0006508">
    <property type="term" value="P:proteolysis"/>
    <property type="evidence" value="ECO:0007669"/>
    <property type="project" value="UniProtKB-KW"/>
</dbReference>
<feature type="domain" description="Sigma-54 factor interaction" evidence="16">
    <location>
        <begin position="231"/>
        <end position="365"/>
    </location>
</feature>
<dbReference type="GO" id="GO:0006355">
    <property type="term" value="P:regulation of DNA-templated transcription"/>
    <property type="evidence" value="ECO:0007669"/>
    <property type="project" value="InterPro"/>
</dbReference>
<dbReference type="GO" id="GO:0005886">
    <property type="term" value="C:plasma membrane"/>
    <property type="evidence" value="ECO:0007669"/>
    <property type="project" value="UniProtKB-SubCell"/>
</dbReference>
<keyword evidence="5 14" id="KW-0645">Protease</keyword>
<dbReference type="InterPro" id="IPR014721">
    <property type="entry name" value="Ribsml_uS5_D2-typ_fold_subgr"/>
</dbReference>
<feature type="transmembrane region" description="Helical" evidence="15">
    <location>
        <begin position="155"/>
        <end position="174"/>
    </location>
</feature>
<evidence type="ECO:0000256" key="6">
    <source>
        <dbReference type="ARBA" id="ARBA00022692"/>
    </source>
</evidence>
<dbReference type="EMBL" id="KT007025">
    <property type="protein sequence ID" value="AKQ03962.1"/>
    <property type="molecule type" value="Genomic_DNA"/>
</dbReference>
<evidence type="ECO:0000313" key="18">
    <source>
        <dbReference type="EMBL" id="AKQ03962.1"/>
    </source>
</evidence>
<sequence length="683" mass="74312">MAKRFNSRTRVFEAYTKGLWDRGEMADTLSGPDDIDTVDAWIRGQEFRSTTEVKIPERLVDQVIGQESAVEVIRKAAEQKRHVLLIGDPGTGKSMLARSMTELLPRDELQDIIVYHNPEDPNEPKIRVVPASKGREIVNAQKAEAAQRREQKASMMMTILFFIVGLSVLLSIQWTNPPTFRAEILLFGILVAGIIWMATRYTGHRQENVLVPKLLVTHTPDEFPPFIDATGSHAGALLGDVKHDPFQSGGLETPAHERVEAGAIHKAHRGVLFVDEINLLRIESQQSLLTALQEKKFSIVGQSERSSGAMVKTEAVPCDFILVAAGNLDAVQGMHPALRSRVRGYGYEIYMKATMPDTQDNRQKLIRFVAQEVAKDKKIPHFDRGAVLEILREAQRRAGRRGQLTLRLRELGGLIRVAGDIAQEQGAPLVTAAHVVQAKRIARSLEQQVADRIIERGKEYRTFVTEGGIMGVVNGLAVYSGDSTMAEFSGIILPIAAEVTPAQVKSGGKIIATGRLGEIAKEAVENVAALIKKYTGEDISNHDIHVQFVGSREGTEGDSASISVATAVISALEGVEVDQSVAMTGSLSVRGQVLPVGGVTAKIEAAAEMGIRKVLIPRSNMKDVLLEDRYVGKIEIVPVENLKEVLEHALIGGPKKQGLLGKLAAIVPKAPSYPGLPGGAVPH</sequence>
<keyword evidence="7 15" id="KW-0547">Nucleotide-binding</keyword>
<dbReference type="Gene3D" id="1.10.8.60">
    <property type="match status" value="1"/>
</dbReference>
<dbReference type="InterPro" id="IPR027417">
    <property type="entry name" value="P-loop_NTPase"/>
</dbReference>
<evidence type="ECO:0000256" key="3">
    <source>
        <dbReference type="ARBA" id="ARBA00022016"/>
    </source>
</evidence>
<evidence type="ECO:0000256" key="2">
    <source>
        <dbReference type="ARBA" id="ARBA00009579"/>
    </source>
</evidence>
<keyword evidence="9 14" id="KW-0720">Serine protease</keyword>
<evidence type="ECO:0000256" key="13">
    <source>
        <dbReference type="ARBA" id="ARBA00026070"/>
    </source>
</evidence>
<evidence type="ECO:0000259" key="17">
    <source>
        <dbReference type="PROSITE" id="PS51786"/>
    </source>
</evidence>
<dbReference type="InterPro" id="IPR002078">
    <property type="entry name" value="Sigma_54_int"/>
</dbReference>
<feature type="domain" description="Lon proteolytic" evidence="17">
    <location>
        <begin position="467"/>
        <end position="652"/>
    </location>
</feature>
<evidence type="ECO:0000256" key="5">
    <source>
        <dbReference type="ARBA" id="ARBA00022670"/>
    </source>
</evidence>
<evidence type="ECO:0000256" key="7">
    <source>
        <dbReference type="ARBA" id="ARBA00022741"/>
    </source>
</evidence>
<dbReference type="AlphaFoldDB" id="A0A0H4TBU0"/>
<dbReference type="PROSITE" id="PS51786">
    <property type="entry name" value="LON_PROTEOLYTIC"/>
    <property type="match status" value="1"/>
</dbReference>
<evidence type="ECO:0000256" key="14">
    <source>
        <dbReference type="PROSITE-ProRule" id="PRU01122"/>
    </source>
</evidence>
<evidence type="ECO:0000256" key="12">
    <source>
        <dbReference type="ARBA" id="ARBA00023136"/>
    </source>
</evidence>
<dbReference type="Pfam" id="PF00158">
    <property type="entry name" value="Sigma54_activat"/>
    <property type="match status" value="1"/>
</dbReference>
<evidence type="ECO:0000259" key="16">
    <source>
        <dbReference type="PROSITE" id="PS50045"/>
    </source>
</evidence>
<evidence type="ECO:0000256" key="15">
    <source>
        <dbReference type="RuleBase" id="RU369001"/>
    </source>
</evidence>
<evidence type="ECO:0000256" key="1">
    <source>
        <dbReference type="ARBA" id="ARBA00004651"/>
    </source>
</evidence>
<evidence type="ECO:0000256" key="8">
    <source>
        <dbReference type="ARBA" id="ARBA00022801"/>
    </source>
</evidence>
<dbReference type="Pfam" id="PF01078">
    <property type="entry name" value="Mg_chelatase"/>
    <property type="match status" value="1"/>
</dbReference>
<keyword evidence="6 15" id="KW-0812">Transmembrane</keyword>
<evidence type="ECO:0000256" key="9">
    <source>
        <dbReference type="ARBA" id="ARBA00022825"/>
    </source>
</evidence>
<dbReference type="InterPro" id="IPR046843">
    <property type="entry name" value="LonB_AAA-LID"/>
</dbReference>
<dbReference type="EC" id="3.4.21.-" evidence="15"/>
<feature type="active site" evidence="14">
    <location>
        <position position="559"/>
    </location>
</feature>
<dbReference type="GO" id="GO:0004176">
    <property type="term" value="F:ATP-dependent peptidase activity"/>
    <property type="evidence" value="ECO:0007669"/>
    <property type="project" value="UniProtKB-UniRule"/>
</dbReference>
<keyword evidence="8 14" id="KW-0378">Hydrolase</keyword>
<keyword evidence="12 15" id="KW-0472">Membrane</keyword>
<dbReference type="GO" id="GO:0004252">
    <property type="term" value="F:serine-type endopeptidase activity"/>
    <property type="evidence" value="ECO:0007669"/>
    <property type="project" value="UniProtKB-UniRule"/>
</dbReference>
<dbReference type="PANTHER" id="PTHR10046">
    <property type="entry name" value="ATP DEPENDENT LON PROTEASE FAMILY MEMBER"/>
    <property type="match status" value="1"/>
</dbReference>
<evidence type="ECO:0000256" key="11">
    <source>
        <dbReference type="ARBA" id="ARBA00022989"/>
    </source>
</evidence>
<accession>A0A0H4TBU0</accession>
<evidence type="ECO:0000256" key="10">
    <source>
        <dbReference type="ARBA" id="ARBA00022840"/>
    </source>
</evidence>
<comment type="caution">
    <text evidence="15">Lacks conserved residue(s) required for the propagation of feature annotation.</text>
</comment>
<dbReference type="CDD" id="cd00009">
    <property type="entry name" value="AAA"/>
    <property type="match status" value="1"/>
</dbReference>
<dbReference type="InterPro" id="IPR020568">
    <property type="entry name" value="Ribosomal_Su5_D2-typ_SF"/>
</dbReference>
<keyword evidence="4 15" id="KW-1003">Cell membrane</keyword>